<evidence type="ECO:0000256" key="1">
    <source>
        <dbReference type="ARBA" id="ARBA00004123"/>
    </source>
</evidence>
<comment type="subcellular location">
    <subcellularLocation>
        <location evidence="1">Nucleus</location>
    </subcellularLocation>
</comment>
<reference evidence="6" key="1">
    <citation type="journal article" date="2021" name="Front. Plant Sci.">
        <title>Chromosome-Scale Genome Assembly for Chinese Sour Jujube and Insights Into Its Genome Evolution and Domestication Signature.</title>
        <authorList>
            <person name="Shen L.-Y."/>
            <person name="Luo H."/>
            <person name="Wang X.-L."/>
            <person name="Wang X.-M."/>
            <person name="Qiu X.-J."/>
            <person name="Liu H."/>
            <person name="Zhou S.-S."/>
            <person name="Jia K.-H."/>
            <person name="Nie S."/>
            <person name="Bao Y.-T."/>
            <person name="Zhang R.-G."/>
            <person name="Yun Q.-Z."/>
            <person name="Chai Y.-H."/>
            <person name="Lu J.-Y."/>
            <person name="Li Y."/>
            <person name="Zhao S.-W."/>
            <person name="Mao J.-F."/>
            <person name="Jia S.-G."/>
            <person name="Mao Y.-M."/>
        </authorList>
    </citation>
    <scope>NUCLEOTIDE SEQUENCE</scope>
    <source>
        <strain evidence="6">AT0</strain>
        <tissue evidence="6">Leaf</tissue>
    </source>
</reference>
<dbReference type="GO" id="GO:0005634">
    <property type="term" value="C:nucleus"/>
    <property type="evidence" value="ECO:0007669"/>
    <property type="project" value="UniProtKB-SubCell"/>
</dbReference>
<dbReference type="SUPFAM" id="SSF101936">
    <property type="entry name" value="DNA-binding pseudobarrel domain"/>
    <property type="match status" value="1"/>
</dbReference>
<evidence type="ECO:0000256" key="5">
    <source>
        <dbReference type="ARBA" id="ARBA00023242"/>
    </source>
</evidence>
<dbReference type="PANTHER" id="PTHR31541">
    <property type="entry name" value="B3 DOMAIN PLANT PROTEIN-RELATED"/>
    <property type="match status" value="1"/>
</dbReference>
<comment type="caution">
    <text evidence="6">The sequence shown here is derived from an EMBL/GenBank/DDBJ whole genome shotgun (WGS) entry which is preliminary data.</text>
</comment>
<dbReference type="PANTHER" id="PTHR31541:SF60">
    <property type="entry name" value="TF-B3 DOMAIN-CONTAINING PROTEIN"/>
    <property type="match status" value="1"/>
</dbReference>
<protein>
    <submittedName>
        <fullName evidence="6">Uncharacterized protein</fullName>
    </submittedName>
</protein>
<proteinExistence type="predicted"/>
<dbReference type="EMBL" id="JAEACU010000010">
    <property type="protein sequence ID" value="KAH7516084.1"/>
    <property type="molecule type" value="Genomic_DNA"/>
</dbReference>
<dbReference type="InterPro" id="IPR005508">
    <property type="entry name" value="At2g31720-like"/>
</dbReference>
<accession>A0A978UMN2</accession>
<dbReference type="Pfam" id="PF03754">
    <property type="entry name" value="At2g31720-like"/>
    <property type="match status" value="1"/>
</dbReference>
<evidence type="ECO:0000256" key="2">
    <source>
        <dbReference type="ARBA" id="ARBA00023015"/>
    </source>
</evidence>
<dbReference type="InterPro" id="IPR015300">
    <property type="entry name" value="DNA-bd_pseudobarrel_sf"/>
</dbReference>
<evidence type="ECO:0000256" key="3">
    <source>
        <dbReference type="ARBA" id="ARBA00023125"/>
    </source>
</evidence>
<dbReference type="GO" id="GO:0003677">
    <property type="term" value="F:DNA binding"/>
    <property type="evidence" value="ECO:0007669"/>
    <property type="project" value="UniProtKB-KW"/>
</dbReference>
<keyword evidence="4" id="KW-0804">Transcription</keyword>
<keyword evidence="5" id="KW-0539">Nucleus</keyword>
<organism evidence="6 7">
    <name type="scientific">Ziziphus jujuba var. spinosa</name>
    <dbReference type="NCBI Taxonomy" id="714518"/>
    <lineage>
        <taxon>Eukaryota</taxon>
        <taxon>Viridiplantae</taxon>
        <taxon>Streptophyta</taxon>
        <taxon>Embryophyta</taxon>
        <taxon>Tracheophyta</taxon>
        <taxon>Spermatophyta</taxon>
        <taxon>Magnoliopsida</taxon>
        <taxon>eudicotyledons</taxon>
        <taxon>Gunneridae</taxon>
        <taxon>Pentapetalae</taxon>
        <taxon>rosids</taxon>
        <taxon>fabids</taxon>
        <taxon>Rosales</taxon>
        <taxon>Rhamnaceae</taxon>
        <taxon>Paliureae</taxon>
        <taxon>Ziziphus</taxon>
    </lineage>
</organism>
<evidence type="ECO:0000313" key="6">
    <source>
        <dbReference type="EMBL" id="KAH7516084.1"/>
    </source>
</evidence>
<sequence length="132" mass="15271">MTTKQQGLNLQTTHLPKKFLDHIKALGDSDAKFFIEKKITKTNLKQRNSRMPMPSSMIHSEFLTKDEKGSLTIKKGKHLLGIDVLLWDPFLNQGTKLCLKKWDYNNNSSSYMLIENWNYVVDKNGLRADLMV</sequence>
<evidence type="ECO:0000313" key="7">
    <source>
        <dbReference type="Proteomes" id="UP000813462"/>
    </source>
</evidence>
<dbReference type="AlphaFoldDB" id="A0A978UMN2"/>
<keyword evidence="2" id="KW-0805">Transcription regulation</keyword>
<gene>
    <name evidence="6" type="ORF">FEM48_Zijuj10G0097300</name>
</gene>
<dbReference type="Gene3D" id="2.40.330.10">
    <property type="entry name" value="DNA-binding pseudobarrel domain"/>
    <property type="match status" value="1"/>
</dbReference>
<name>A0A978UMN2_ZIZJJ</name>
<dbReference type="Proteomes" id="UP000813462">
    <property type="component" value="Unassembled WGS sequence"/>
</dbReference>
<evidence type="ECO:0000256" key="4">
    <source>
        <dbReference type="ARBA" id="ARBA00023163"/>
    </source>
</evidence>
<keyword evidence="3" id="KW-0238">DNA-binding</keyword>